<evidence type="ECO:0000256" key="1">
    <source>
        <dbReference type="SAM" id="MobiDB-lite"/>
    </source>
</evidence>
<organism evidence="2 3">
    <name type="scientific">Verticillium longisporum</name>
    <name type="common">Verticillium dahliae var. longisporum</name>
    <dbReference type="NCBI Taxonomy" id="100787"/>
    <lineage>
        <taxon>Eukaryota</taxon>
        <taxon>Fungi</taxon>
        <taxon>Dikarya</taxon>
        <taxon>Ascomycota</taxon>
        <taxon>Pezizomycotina</taxon>
        <taxon>Sordariomycetes</taxon>
        <taxon>Hypocreomycetidae</taxon>
        <taxon>Glomerellales</taxon>
        <taxon>Plectosphaerellaceae</taxon>
        <taxon>Verticillium</taxon>
    </lineage>
</organism>
<dbReference type="AlphaFoldDB" id="A0A0G4KE32"/>
<feature type="compositionally biased region" description="Polar residues" evidence="1">
    <location>
        <begin position="33"/>
        <end position="42"/>
    </location>
</feature>
<gene>
    <name evidence="2" type="ORF">BN1708_009144</name>
</gene>
<name>A0A0G4KE32_VERLO</name>
<accession>A0A0G4KE32</accession>
<dbReference type="STRING" id="100787.A0A0G4KE32"/>
<feature type="region of interest" description="Disordered" evidence="1">
    <location>
        <begin position="1"/>
        <end position="125"/>
    </location>
</feature>
<protein>
    <submittedName>
        <fullName evidence="2">Uncharacterized protein</fullName>
    </submittedName>
</protein>
<feature type="compositionally biased region" description="Basic and acidic residues" evidence="1">
    <location>
        <begin position="86"/>
        <end position="103"/>
    </location>
</feature>
<dbReference type="Proteomes" id="UP000044602">
    <property type="component" value="Unassembled WGS sequence"/>
</dbReference>
<sequence length="125" mass="13135">MPPMLLATSGTLEWVNIPRDPAETETGLEATPANASNTQSWADDQPEQPVQPAVSADPNDGFRQVPGRNRGNGNREGGSGFRGGRGRGDFRGGRGGFRGEGRGRGRGQRGGSSSTRGGARRNEES</sequence>
<evidence type="ECO:0000313" key="3">
    <source>
        <dbReference type="Proteomes" id="UP000044602"/>
    </source>
</evidence>
<dbReference type="EMBL" id="CVQH01000336">
    <property type="protein sequence ID" value="CRJ84771.1"/>
    <property type="molecule type" value="Genomic_DNA"/>
</dbReference>
<keyword evidence="3" id="KW-1185">Reference proteome</keyword>
<evidence type="ECO:0000313" key="2">
    <source>
        <dbReference type="EMBL" id="CRJ84771.1"/>
    </source>
</evidence>
<proteinExistence type="predicted"/>
<reference evidence="2 3" key="1">
    <citation type="submission" date="2015-05" db="EMBL/GenBank/DDBJ databases">
        <authorList>
            <person name="Wang D.B."/>
            <person name="Wang M."/>
        </authorList>
    </citation>
    <scope>NUCLEOTIDE SEQUENCE [LARGE SCALE GENOMIC DNA]</scope>
    <source>
        <strain evidence="2">VL1</strain>
    </source>
</reference>
<feature type="compositionally biased region" description="Gly residues" evidence="1">
    <location>
        <begin position="74"/>
        <end position="83"/>
    </location>
</feature>